<feature type="compositionally biased region" description="Low complexity" evidence="1">
    <location>
        <begin position="485"/>
        <end position="497"/>
    </location>
</feature>
<dbReference type="EMBL" id="BRYA01000788">
    <property type="protein sequence ID" value="GMI32634.1"/>
    <property type="molecule type" value="Genomic_DNA"/>
</dbReference>
<protein>
    <recommendedName>
        <fullName evidence="4">Pentatricopeptide repeat-containing protein</fullName>
    </recommendedName>
</protein>
<dbReference type="Proteomes" id="UP001165065">
    <property type="component" value="Unassembled WGS sequence"/>
</dbReference>
<dbReference type="GO" id="GO:0006396">
    <property type="term" value="P:RNA processing"/>
    <property type="evidence" value="ECO:0007669"/>
    <property type="project" value="TreeGrafter"/>
</dbReference>
<evidence type="ECO:0000313" key="2">
    <source>
        <dbReference type="EMBL" id="GMI32634.1"/>
    </source>
</evidence>
<organism evidence="2 3">
    <name type="scientific">Triparma columacea</name>
    <dbReference type="NCBI Taxonomy" id="722753"/>
    <lineage>
        <taxon>Eukaryota</taxon>
        <taxon>Sar</taxon>
        <taxon>Stramenopiles</taxon>
        <taxon>Ochrophyta</taxon>
        <taxon>Bolidophyceae</taxon>
        <taxon>Parmales</taxon>
        <taxon>Triparmaceae</taxon>
        <taxon>Triparma</taxon>
    </lineage>
</organism>
<comment type="caution">
    <text evidence="2">The sequence shown here is derived from an EMBL/GenBank/DDBJ whole genome shotgun (WGS) entry which is preliminary data.</text>
</comment>
<dbReference type="OrthoDB" id="185373at2759"/>
<dbReference type="PANTHER" id="PTHR47934:SF6">
    <property type="entry name" value="MITOCHONDRIAL GROUP I INTRON SPLICING FACTOR CCM1-RELATED"/>
    <property type="match status" value="1"/>
</dbReference>
<dbReference type="GO" id="GO:0007005">
    <property type="term" value="P:mitochondrion organization"/>
    <property type="evidence" value="ECO:0007669"/>
    <property type="project" value="TreeGrafter"/>
</dbReference>
<reference evidence="3" key="1">
    <citation type="journal article" date="2023" name="Commun. Biol.">
        <title>Genome analysis of Parmales, the sister group of diatoms, reveals the evolutionary specialization of diatoms from phago-mixotrophs to photoautotrophs.</title>
        <authorList>
            <person name="Ban H."/>
            <person name="Sato S."/>
            <person name="Yoshikawa S."/>
            <person name="Yamada K."/>
            <person name="Nakamura Y."/>
            <person name="Ichinomiya M."/>
            <person name="Sato N."/>
            <person name="Blanc-Mathieu R."/>
            <person name="Endo H."/>
            <person name="Kuwata A."/>
            <person name="Ogata H."/>
        </authorList>
    </citation>
    <scope>NUCLEOTIDE SEQUENCE [LARGE SCALE GENOMIC DNA]</scope>
</reference>
<keyword evidence="3" id="KW-1185">Reference proteome</keyword>
<evidence type="ECO:0008006" key="4">
    <source>
        <dbReference type="Google" id="ProtNLM"/>
    </source>
</evidence>
<proteinExistence type="predicted"/>
<gene>
    <name evidence="2" type="ORF">TrCOL_g11005</name>
</gene>
<dbReference type="GO" id="GO:0003729">
    <property type="term" value="F:mRNA binding"/>
    <property type="evidence" value="ECO:0007669"/>
    <property type="project" value="TreeGrafter"/>
</dbReference>
<evidence type="ECO:0000313" key="3">
    <source>
        <dbReference type="Proteomes" id="UP001165065"/>
    </source>
</evidence>
<name>A0A9W7G5A9_9STRA</name>
<accession>A0A9W7G5A9</accession>
<dbReference type="PANTHER" id="PTHR47934">
    <property type="entry name" value="PENTATRICOPEPTIDE REPEAT-CONTAINING PROTEIN PET309, MITOCHONDRIAL"/>
    <property type="match status" value="1"/>
</dbReference>
<evidence type="ECO:0000256" key="1">
    <source>
        <dbReference type="SAM" id="MobiDB-lite"/>
    </source>
</evidence>
<dbReference type="InterPro" id="IPR011990">
    <property type="entry name" value="TPR-like_helical_dom_sf"/>
</dbReference>
<dbReference type="GO" id="GO:0005739">
    <property type="term" value="C:mitochondrion"/>
    <property type="evidence" value="ECO:0007669"/>
    <property type="project" value="TreeGrafter"/>
</dbReference>
<feature type="region of interest" description="Disordered" evidence="1">
    <location>
        <begin position="478"/>
        <end position="500"/>
    </location>
</feature>
<dbReference type="InterPro" id="IPR051114">
    <property type="entry name" value="Mito_RNA_Proc_CCM1"/>
</dbReference>
<dbReference type="Gene3D" id="1.25.40.10">
    <property type="entry name" value="Tetratricopeptide repeat domain"/>
    <property type="match status" value="1"/>
</dbReference>
<sequence length="587" mass="65998">MYTLTSLINLPSPEVTETDYNTAMDKMSYENAMILYVWMREASHQQQSPPPSPSPDQPTFILGNDNDVVLNNLPASLVLPGGLTSLTYVRALGRALAGGRIDESLSVLNDMEQDLLIDRQSPVWTKVTGMILEKQKRAIIVGLNERKMREGEEEGKYVTFMKHNKFKISKYANSSTLHAETLRKLKSVAHRQKELASRAPQNYQPGRHSGYTGFEFASTSDGFSNAYRTIIHVLEHVMERGYEVDKRMISTAYLTYQAEGKIQRAVKFREYVGGETEPWMDRILLKTYQTAIRNSSHYIMRHYGKRKYSPHKSRIRSRILKEVKSLYGGMVGKGVHDEYDVCVYLDCLGKLGDSRPAEHALNRACKDGAVKPDVSWGNAVMWGMAVDRRGGAVVRVLEKMEKGEYEGMGKPDERSYGAALAAMAYDGLSGIREEQCFELLKDMKEGRGGVGVREADCSKVLSACSWGTKHYMMTAHLDSSDDSSDGPPSSYSSLSGSAPQKPWDRALIVWGWMDSLGLTKSPRHYYYMVQILGRMGDVSAAKDIRDEMFDKMGGDQHVDTTLAGYMADEGRWEELEELIDDGFVDMD</sequence>
<dbReference type="AlphaFoldDB" id="A0A9W7G5A9"/>